<keyword evidence="3" id="KW-0731">Sigma factor</keyword>
<feature type="domain" description="RNA polymerase sigma-70 region 2" evidence="5">
    <location>
        <begin position="24"/>
        <end position="86"/>
    </location>
</feature>
<dbReference type="InterPro" id="IPR013324">
    <property type="entry name" value="RNA_pol_sigma_r3/r4-like"/>
</dbReference>
<feature type="domain" description="RNA polymerase sigma factor 70 region 4 type 2" evidence="6">
    <location>
        <begin position="132"/>
        <end position="175"/>
    </location>
</feature>
<dbReference type="InterPro" id="IPR014284">
    <property type="entry name" value="RNA_pol_sigma-70_dom"/>
</dbReference>
<dbReference type="AlphaFoldDB" id="A0A5S5DCJ9"/>
<dbReference type="PANTHER" id="PTHR43133">
    <property type="entry name" value="RNA POLYMERASE ECF-TYPE SIGMA FACTO"/>
    <property type="match status" value="1"/>
</dbReference>
<protein>
    <submittedName>
        <fullName evidence="7">RNA polymerase sigma-70 factor (ECF subfamily)</fullName>
    </submittedName>
</protein>
<dbReference type="SUPFAM" id="SSF88659">
    <property type="entry name" value="Sigma3 and sigma4 domains of RNA polymerase sigma factors"/>
    <property type="match status" value="1"/>
</dbReference>
<sequence>MKKVDAATIHELRKGNERAFNTVIDAYYKSIWLYFHKNTNRHEIADELSNDTFNRLWKYRRNLDAEQGVEAYLRRIAHSILQDWLKEMEKEKKQMAGYSQDRLKDDYEVGGEDALHARMDLTILVDKLGVVLPEKRCRIFVMSRILGMNYEEIAQELSISKATVRNQLIKAKKTMAALGGFGRFL</sequence>
<evidence type="ECO:0000256" key="2">
    <source>
        <dbReference type="ARBA" id="ARBA00023015"/>
    </source>
</evidence>
<dbReference type="SUPFAM" id="SSF88946">
    <property type="entry name" value="Sigma2 domain of RNA polymerase sigma factors"/>
    <property type="match status" value="1"/>
</dbReference>
<dbReference type="InterPro" id="IPR036388">
    <property type="entry name" value="WH-like_DNA-bd_sf"/>
</dbReference>
<evidence type="ECO:0000256" key="4">
    <source>
        <dbReference type="ARBA" id="ARBA00023163"/>
    </source>
</evidence>
<keyword evidence="8" id="KW-1185">Reference proteome</keyword>
<dbReference type="Proteomes" id="UP000325105">
    <property type="component" value="Unassembled WGS sequence"/>
</dbReference>
<evidence type="ECO:0000256" key="1">
    <source>
        <dbReference type="ARBA" id="ARBA00010641"/>
    </source>
</evidence>
<proteinExistence type="inferred from homology"/>
<evidence type="ECO:0000313" key="7">
    <source>
        <dbReference type="EMBL" id="TYP92422.1"/>
    </source>
</evidence>
<dbReference type="Gene3D" id="1.10.1740.10">
    <property type="match status" value="1"/>
</dbReference>
<dbReference type="InterPro" id="IPR007627">
    <property type="entry name" value="RNA_pol_sigma70_r2"/>
</dbReference>
<comment type="similarity">
    <text evidence="1">Belongs to the sigma-70 factor family. ECF subfamily.</text>
</comment>
<dbReference type="GO" id="GO:0006352">
    <property type="term" value="P:DNA-templated transcription initiation"/>
    <property type="evidence" value="ECO:0007669"/>
    <property type="project" value="InterPro"/>
</dbReference>
<evidence type="ECO:0000259" key="5">
    <source>
        <dbReference type="Pfam" id="PF04542"/>
    </source>
</evidence>
<evidence type="ECO:0000313" key="8">
    <source>
        <dbReference type="Proteomes" id="UP000325105"/>
    </source>
</evidence>
<dbReference type="InterPro" id="IPR013249">
    <property type="entry name" value="RNA_pol_sigma70_r4_t2"/>
</dbReference>
<dbReference type="Gene3D" id="1.10.10.10">
    <property type="entry name" value="Winged helix-like DNA-binding domain superfamily/Winged helix DNA-binding domain"/>
    <property type="match status" value="1"/>
</dbReference>
<organism evidence="7 8">
    <name type="scientific">Sphingobacterium allocomposti</name>
    <dbReference type="NCBI Taxonomy" id="415956"/>
    <lineage>
        <taxon>Bacteria</taxon>
        <taxon>Pseudomonadati</taxon>
        <taxon>Bacteroidota</taxon>
        <taxon>Sphingobacteriia</taxon>
        <taxon>Sphingobacteriales</taxon>
        <taxon>Sphingobacteriaceae</taxon>
        <taxon>Sphingobacterium</taxon>
    </lineage>
</organism>
<dbReference type="PANTHER" id="PTHR43133:SF46">
    <property type="entry name" value="RNA POLYMERASE SIGMA-70 FACTOR ECF SUBFAMILY"/>
    <property type="match status" value="1"/>
</dbReference>
<evidence type="ECO:0000259" key="6">
    <source>
        <dbReference type="Pfam" id="PF08281"/>
    </source>
</evidence>
<dbReference type="InterPro" id="IPR013325">
    <property type="entry name" value="RNA_pol_sigma_r2"/>
</dbReference>
<keyword evidence="2" id="KW-0805">Transcription regulation</keyword>
<gene>
    <name evidence="7" type="ORF">BC792_11624</name>
</gene>
<dbReference type="InterPro" id="IPR039425">
    <property type="entry name" value="RNA_pol_sigma-70-like"/>
</dbReference>
<name>A0A5S5DCJ9_9SPHI</name>
<comment type="caution">
    <text evidence="7">The sequence shown here is derived from an EMBL/GenBank/DDBJ whole genome shotgun (WGS) entry which is preliminary data.</text>
</comment>
<dbReference type="RefSeq" id="WP_148909254.1">
    <property type="nucleotide sequence ID" value="NZ_VNHX01000016.1"/>
</dbReference>
<dbReference type="Pfam" id="PF08281">
    <property type="entry name" value="Sigma70_r4_2"/>
    <property type="match status" value="1"/>
</dbReference>
<dbReference type="Pfam" id="PF04542">
    <property type="entry name" value="Sigma70_r2"/>
    <property type="match status" value="1"/>
</dbReference>
<dbReference type="OrthoDB" id="799938at2"/>
<dbReference type="GO" id="GO:0016987">
    <property type="term" value="F:sigma factor activity"/>
    <property type="evidence" value="ECO:0007669"/>
    <property type="project" value="UniProtKB-KW"/>
</dbReference>
<keyword evidence="4" id="KW-0804">Transcription</keyword>
<reference evidence="7 8" key="1">
    <citation type="submission" date="2019-07" db="EMBL/GenBank/DDBJ databases">
        <title>Genomic Encyclopedia of Archaeal and Bacterial Type Strains, Phase II (KMG-II): from individual species to whole genera.</title>
        <authorList>
            <person name="Goeker M."/>
        </authorList>
    </citation>
    <scope>NUCLEOTIDE SEQUENCE [LARGE SCALE GENOMIC DNA]</scope>
    <source>
        <strain evidence="7 8">DSM 18850</strain>
    </source>
</reference>
<evidence type="ECO:0000256" key="3">
    <source>
        <dbReference type="ARBA" id="ARBA00023082"/>
    </source>
</evidence>
<dbReference type="NCBIfam" id="TIGR02937">
    <property type="entry name" value="sigma70-ECF"/>
    <property type="match status" value="1"/>
</dbReference>
<dbReference type="GO" id="GO:0003677">
    <property type="term" value="F:DNA binding"/>
    <property type="evidence" value="ECO:0007669"/>
    <property type="project" value="InterPro"/>
</dbReference>
<dbReference type="EMBL" id="VNHX01000016">
    <property type="protein sequence ID" value="TYP92422.1"/>
    <property type="molecule type" value="Genomic_DNA"/>
</dbReference>
<accession>A0A5S5DCJ9</accession>